<accession>A0AA95JD09</accession>
<dbReference type="PANTHER" id="PTHR30336">
    <property type="entry name" value="INNER MEMBRANE PROTEIN, PROBABLE PERMEASE"/>
    <property type="match status" value="1"/>
</dbReference>
<dbReference type="Proteomes" id="UP001178662">
    <property type="component" value="Chromosome"/>
</dbReference>
<keyword evidence="1" id="KW-1133">Transmembrane helix</keyword>
<evidence type="ECO:0000259" key="2">
    <source>
        <dbReference type="Pfam" id="PF02698"/>
    </source>
</evidence>
<dbReference type="Pfam" id="PF02698">
    <property type="entry name" value="DUF218"/>
    <property type="match status" value="1"/>
</dbReference>
<feature type="transmembrane region" description="Helical" evidence="1">
    <location>
        <begin position="12"/>
        <end position="30"/>
    </location>
</feature>
<dbReference type="GO" id="GO:0005886">
    <property type="term" value="C:plasma membrane"/>
    <property type="evidence" value="ECO:0007669"/>
    <property type="project" value="TreeGrafter"/>
</dbReference>
<dbReference type="AlphaFoldDB" id="A0AA95JD09"/>
<dbReference type="EMBL" id="CP119317">
    <property type="protein sequence ID" value="WEK55806.1"/>
    <property type="molecule type" value="Genomic_DNA"/>
</dbReference>
<evidence type="ECO:0000313" key="3">
    <source>
        <dbReference type="EMBL" id="WEK55806.1"/>
    </source>
</evidence>
<dbReference type="InterPro" id="IPR051599">
    <property type="entry name" value="Cell_Envelope_Assoc"/>
</dbReference>
<reference evidence="3" key="1">
    <citation type="submission" date="2023-03" db="EMBL/GenBank/DDBJ databases">
        <title>Andean soil-derived lignocellulolytic bacterial consortium as a source of novel taxa and putative plastic-active enzymes.</title>
        <authorList>
            <person name="Diaz-Garcia L."/>
            <person name="Chuvochina M."/>
            <person name="Feuerriegel G."/>
            <person name="Bunk B."/>
            <person name="Sproer C."/>
            <person name="Streit W.R."/>
            <person name="Rodriguez L.M."/>
            <person name="Overmann J."/>
            <person name="Jimenez D.J."/>
        </authorList>
    </citation>
    <scope>NUCLEOTIDE SEQUENCE</scope>
    <source>
        <strain evidence="3">MAG 2441</strain>
    </source>
</reference>
<dbReference type="CDD" id="cd06259">
    <property type="entry name" value="YdcF-like"/>
    <property type="match status" value="1"/>
</dbReference>
<evidence type="ECO:0000256" key="1">
    <source>
        <dbReference type="SAM" id="Phobius"/>
    </source>
</evidence>
<feature type="domain" description="DUF218" evidence="2">
    <location>
        <begin position="48"/>
        <end position="173"/>
    </location>
</feature>
<dbReference type="Gene3D" id="3.40.50.620">
    <property type="entry name" value="HUPs"/>
    <property type="match status" value="1"/>
</dbReference>
<name>A0AA95JD09_9BACL</name>
<dbReference type="InterPro" id="IPR014729">
    <property type="entry name" value="Rossmann-like_a/b/a_fold"/>
</dbReference>
<keyword evidence="1" id="KW-0812">Transmembrane</keyword>
<dbReference type="InterPro" id="IPR003848">
    <property type="entry name" value="DUF218"/>
</dbReference>
<organism evidence="3 4">
    <name type="scientific">Candidatus Cohnella colombiensis</name>
    <dbReference type="NCBI Taxonomy" id="3121368"/>
    <lineage>
        <taxon>Bacteria</taxon>
        <taxon>Bacillati</taxon>
        <taxon>Bacillota</taxon>
        <taxon>Bacilli</taxon>
        <taxon>Bacillales</taxon>
        <taxon>Paenibacillaceae</taxon>
        <taxon>Cohnella</taxon>
    </lineage>
</organism>
<dbReference type="PANTHER" id="PTHR30336:SF20">
    <property type="entry name" value="DUF218 DOMAIN-CONTAINING PROTEIN"/>
    <property type="match status" value="1"/>
</dbReference>
<protein>
    <submittedName>
        <fullName evidence="3">YdcF family protein</fullName>
    </submittedName>
</protein>
<gene>
    <name evidence="3" type="ORF">P0Y55_07105</name>
</gene>
<keyword evidence="4" id="KW-1185">Reference proteome</keyword>
<proteinExistence type="predicted"/>
<sequence length="204" mass="23116">MFRSALFRRLLKIILIVAIAGLLWCGMLYYKITTFNGTGNPEQTSHADVGIVLGASLWNNEPSPALKERLNYAIELYNLGVFSQILVTGGLDQLPGAKLTEAEGMRNYLLSRNIPDAAISMEQLSTSTYENLLFSKKIMVEKEWATAVIVTHRYHGARAADIADKLGYTQFQVRVTESKVLRIHYHEAREILAFTKWYLDKLFL</sequence>
<keyword evidence="1" id="KW-0472">Membrane</keyword>
<evidence type="ECO:0000313" key="4">
    <source>
        <dbReference type="Proteomes" id="UP001178662"/>
    </source>
</evidence>